<gene>
    <name evidence="2" type="ORF">PAECIP111802_07023</name>
</gene>
<comment type="caution">
    <text evidence="2">The sequence shown here is derived from an EMBL/GenBank/DDBJ whole genome shotgun (WGS) entry which is preliminary data.</text>
</comment>
<reference evidence="2 3" key="1">
    <citation type="submission" date="2021-06" db="EMBL/GenBank/DDBJ databases">
        <authorList>
            <person name="Criscuolo A."/>
        </authorList>
    </citation>
    <scope>NUCLEOTIDE SEQUENCE [LARGE SCALE GENOMIC DNA]</scope>
    <source>
        <strain evidence="3">CIP 111802</strain>
    </source>
</reference>
<evidence type="ECO:0000313" key="2">
    <source>
        <dbReference type="EMBL" id="CAG7658366.1"/>
    </source>
</evidence>
<dbReference type="InterPro" id="IPR049251">
    <property type="entry name" value="DUF6884"/>
</dbReference>
<name>A0ABN7U0S6_9BACL</name>
<organism evidence="2 3">
    <name type="scientific">Paenibacillus allorhizosphaerae</name>
    <dbReference type="NCBI Taxonomy" id="2849866"/>
    <lineage>
        <taxon>Bacteria</taxon>
        <taxon>Bacillati</taxon>
        <taxon>Bacillota</taxon>
        <taxon>Bacilli</taxon>
        <taxon>Bacillales</taxon>
        <taxon>Paenibacillaceae</taxon>
        <taxon>Paenibacillus</taxon>
    </lineage>
</organism>
<proteinExistence type="predicted"/>
<feature type="domain" description="DUF6884" evidence="1">
    <location>
        <begin position="4"/>
        <end position="136"/>
    </location>
</feature>
<accession>A0ABN7U0S6</accession>
<dbReference type="RefSeq" id="WP_218103154.1">
    <property type="nucleotide sequence ID" value="NZ_CAJVCE010000042.1"/>
</dbReference>
<dbReference type="Pfam" id="PF21818">
    <property type="entry name" value="DUF6884"/>
    <property type="match status" value="1"/>
</dbReference>
<evidence type="ECO:0000313" key="3">
    <source>
        <dbReference type="Proteomes" id="UP000730618"/>
    </source>
</evidence>
<evidence type="ECO:0000259" key="1">
    <source>
        <dbReference type="Pfam" id="PF21818"/>
    </source>
</evidence>
<protein>
    <recommendedName>
        <fullName evidence="1">DUF6884 domain-containing protein</fullName>
    </recommendedName>
</protein>
<dbReference type="EMBL" id="CAJVCE010000042">
    <property type="protein sequence ID" value="CAG7658366.1"/>
    <property type="molecule type" value="Genomic_DNA"/>
</dbReference>
<dbReference type="Proteomes" id="UP000730618">
    <property type="component" value="Unassembled WGS sequence"/>
</dbReference>
<sequence>MGKIALISCTKLKEAFPCTARQMYWRSALFSKVVTFVEKQDYSEWYILSAKYGLLSKDQLIEPYDVTLNNMKVAERKTWAMNTAQQIVELGASSVDFYAGQKYREFIIPMLRENKISFAISLEGLGIGEQLQYLSRQTSQVL</sequence>
<keyword evidence="3" id="KW-1185">Reference proteome</keyword>